<proteinExistence type="predicted"/>
<gene>
    <name evidence="1" type="ORF">GCM10023210_42760</name>
</gene>
<accession>A0ABP9MU67</accession>
<organism evidence="1 2">
    <name type="scientific">Chryseobacterium ginsengisoli</name>
    <dbReference type="NCBI Taxonomy" id="363853"/>
    <lineage>
        <taxon>Bacteria</taxon>
        <taxon>Pseudomonadati</taxon>
        <taxon>Bacteroidota</taxon>
        <taxon>Flavobacteriia</taxon>
        <taxon>Flavobacteriales</taxon>
        <taxon>Weeksellaceae</taxon>
        <taxon>Chryseobacterium group</taxon>
        <taxon>Chryseobacterium</taxon>
    </lineage>
</organism>
<comment type="caution">
    <text evidence="1">The sequence shown here is derived from an EMBL/GenBank/DDBJ whole genome shotgun (WGS) entry which is preliminary data.</text>
</comment>
<evidence type="ECO:0008006" key="3">
    <source>
        <dbReference type="Google" id="ProtNLM"/>
    </source>
</evidence>
<protein>
    <recommendedName>
        <fullName evidence="3">Quinol oxidase subunit 4</fullName>
    </recommendedName>
</protein>
<name>A0ABP9MU67_9FLAO</name>
<dbReference type="EMBL" id="BAABHX010000011">
    <property type="protein sequence ID" value="GAA5102114.1"/>
    <property type="molecule type" value="Genomic_DNA"/>
</dbReference>
<dbReference type="Proteomes" id="UP001500353">
    <property type="component" value="Unassembled WGS sequence"/>
</dbReference>
<reference evidence="2" key="1">
    <citation type="journal article" date="2019" name="Int. J. Syst. Evol. Microbiol.">
        <title>The Global Catalogue of Microorganisms (GCM) 10K type strain sequencing project: providing services to taxonomists for standard genome sequencing and annotation.</title>
        <authorList>
            <consortium name="The Broad Institute Genomics Platform"/>
            <consortium name="The Broad Institute Genome Sequencing Center for Infectious Disease"/>
            <person name="Wu L."/>
            <person name="Ma J."/>
        </authorList>
    </citation>
    <scope>NUCLEOTIDE SEQUENCE [LARGE SCALE GENOMIC DNA]</scope>
    <source>
        <strain evidence="2">JCM 18019</strain>
    </source>
</reference>
<keyword evidence="2" id="KW-1185">Reference proteome</keyword>
<sequence length="85" mass="10045">MGISLDLSYTEVEKNDKMKNVIKIMSVMVLFFSLTSCMVRENYVGRVPVGHRMYGPRYVDRVYVYNSGHGGYHNGYHRGFRHHRW</sequence>
<evidence type="ECO:0000313" key="1">
    <source>
        <dbReference type="EMBL" id="GAA5102114.1"/>
    </source>
</evidence>
<evidence type="ECO:0000313" key="2">
    <source>
        <dbReference type="Proteomes" id="UP001500353"/>
    </source>
</evidence>